<dbReference type="InterPro" id="IPR013324">
    <property type="entry name" value="RNA_pol_sigma_r3/r4-like"/>
</dbReference>
<dbReference type="GO" id="GO:0003677">
    <property type="term" value="F:DNA binding"/>
    <property type="evidence" value="ECO:0007669"/>
    <property type="project" value="InterPro"/>
</dbReference>
<reference evidence="8 9" key="1">
    <citation type="submission" date="2017-09" db="EMBL/GenBank/DDBJ databases">
        <title>Bacterial strain isolated from the female urinary microbiota.</title>
        <authorList>
            <person name="Thomas-White K."/>
            <person name="Kumar N."/>
            <person name="Forster S."/>
            <person name="Putonti C."/>
            <person name="Lawley T."/>
            <person name="Wolfe A.J."/>
        </authorList>
    </citation>
    <scope>NUCLEOTIDE SEQUENCE [LARGE SCALE GENOMIC DNA]</scope>
    <source>
        <strain evidence="8 9">UMB0536</strain>
    </source>
</reference>
<dbReference type="NCBIfam" id="TIGR02937">
    <property type="entry name" value="sigma70-ECF"/>
    <property type="match status" value="1"/>
</dbReference>
<dbReference type="InterPro" id="IPR007627">
    <property type="entry name" value="RNA_pol_sigma70_r2"/>
</dbReference>
<dbReference type="Gene3D" id="1.10.10.10">
    <property type="entry name" value="Winged helix-like DNA-binding domain superfamily/Winged helix DNA-binding domain"/>
    <property type="match status" value="1"/>
</dbReference>
<dbReference type="InterPro" id="IPR039425">
    <property type="entry name" value="RNA_pol_sigma-70-like"/>
</dbReference>
<accession>A0A2N6QQU2</accession>
<dbReference type="Gene3D" id="1.10.1740.10">
    <property type="match status" value="1"/>
</dbReference>
<evidence type="ECO:0000256" key="1">
    <source>
        <dbReference type="ARBA" id="ARBA00010641"/>
    </source>
</evidence>
<dbReference type="PANTHER" id="PTHR43133">
    <property type="entry name" value="RNA POLYMERASE ECF-TYPE SIGMA FACTO"/>
    <property type="match status" value="1"/>
</dbReference>
<feature type="domain" description="RNA polymerase sigma factor 70 region 4 type 2" evidence="7">
    <location>
        <begin position="111"/>
        <end position="164"/>
    </location>
</feature>
<dbReference type="OrthoDB" id="9782991at2"/>
<keyword evidence="4" id="KW-0804">Transcription</keyword>
<dbReference type="InterPro" id="IPR014284">
    <property type="entry name" value="RNA_pol_sigma-70_dom"/>
</dbReference>
<evidence type="ECO:0000259" key="6">
    <source>
        <dbReference type="Pfam" id="PF04542"/>
    </source>
</evidence>
<keyword evidence="5" id="KW-0175">Coiled coil</keyword>
<dbReference type="NCBIfam" id="TIGR02985">
    <property type="entry name" value="Sig70_bacteroi1"/>
    <property type="match status" value="1"/>
</dbReference>
<evidence type="ECO:0000259" key="7">
    <source>
        <dbReference type="Pfam" id="PF08281"/>
    </source>
</evidence>
<proteinExistence type="inferred from homology"/>
<evidence type="ECO:0000256" key="3">
    <source>
        <dbReference type="ARBA" id="ARBA00023082"/>
    </source>
</evidence>
<comment type="caution">
    <text evidence="8">The sequence shown here is derived from an EMBL/GenBank/DDBJ whole genome shotgun (WGS) entry which is preliminary data.</text>
</comment>
<comment type="similarity">
    <text evidence="1">Belongs to the sigma-70 factor family. ECF subfamily.</text>
</comment>
<dbReference type="SUPFAM" id="SSF88659">
    <property type="entry name" value="Sigma3 and sigma4 domains of RNA polymerase sigma factors"/>
    <property type="match status" value="1"/>
</dbReference>
<dbReference type="SUPFAM" id="SSF88946">
    <property type="entry name" value="Sigma2 domain of RNA polymerase sigma factors"/>
    <property type="match status" value="1"/>
</dbReference>
<evidence type="ECO:0000256" key="5">
    <source>
        <dbReference type="SAM" id="Coils"/>
    </source>
</evidence>
<organism evidence="8 9">
    <name type="scientific">Hoylesella buccalis</name>
    <dbReference type="NCBI Taxonomy" id="28127"/>
    <lineage>
        <taxon>Bacteria</taxon>
        <taxon>Pseudomonadati</taxon>
        <taxon>Bacteroidota</taxon>
        <taxon>Bacteroidia</taxon>
        <taxon>Bacteroidales</taxon>
        <taxon>Prevotellaceae</taxon>
        <taxon>Hoylesella</taxon>
    </lineage>
</organism>
<dbReference type="AlphaFoldDB" id="A0A2N6QQU2"/>
<feature type="domain" description="RNA polymerase sigma-70 region 2" evidence="6">
    <location>
        <begin position="10"/>
        <end position="68"/>
    </location>
</feature>
<dbReference type="InterPro" id="IPR013249">
    <property type="entry name" value="RNA_pol_sigma70_r4_t2"/>
</dbReference>
<keyword evidence="3" id="KW-0731">Sigma factor</keyword>
<protein>
    <submittedName>
        <fullName evidence="8">RNA polymerase sigma-70 factor</fullName>
    </submittedName>
</protein>
<feature type="coiled-coil region" evidence="5">
    <location>
        <begin position="100"/>
        <end position="127"/>
    </location>
</feature>
<keyword evidence="2" id="KW-0805">Transcription regulation</keyword>
<gene>
    <name evidence="8" type="ORF">CJ231_07495</name>
</gene>
<dbReference type="PANTHER" id="PTHR43133:SF46">
    <property type="entry name" value="RNA POLYMERASE SIGMA-70 FACTOR ECF SUBFAMILY"/>
    <property type="match status" value="1"/>
</dbReference>
<dbReference type="GO" id="GO:0006352">
    <property type="term" value="P:DNA-templated transcription initiation"/>
    <property type="evidence" value="ECO:0007669"/>
    <property type="project" value="InterPro"/>
</dbReference>
<dbReference type="RefSeq" id="WP_102697434.1">
    <property type="nucleotide sequence ID" value="NZ_PNGJ01000005.1"/>
</dbReference>
<sequence length="182" mass="21463">MTLSEYRLYFRQFYPSLLLYATRLLVHGDMEDVVQDAFVDLWHRRNAMDDAAHIKSFLYRAVYTKSLNVIKHRNVVSGYAAECSTLEAMRLAYYDPGSNQVDMDLENQELREKIDAAIDELPDKRRQIFRMSYLHGMSNKDIAQVMDISVRTVEAQLYKALRFLRHRLERLVLLLVLMFVYG</sequence>
<dbReference type="GO" id="GO:0016987">
    <property type="term" value="F:sigma factor activity"/>
    <property type="evidence" value="ECO:0007669"/>
    <property type="project" value="UniProtKB-KW"/>
</dbReference>
<dbReference type="InterPro" id="IPR036388">
    <property type="entry name" value="WH-like_DNA-bd_sf"/>
</dbReference>
<name>A0A2N6QQU2_9BACT</name>
<dbReference type="Pfam" id="PF08281">
    <property type="entry name" value="Sigma70_r4_2"/>
    <property type="match status" value="1"/>
</dbReference>
<evidence type="ECO:0000256" key="2">
    <source>
        <dbReference type="ARBA" id="ARBA00023015"/>
    </source>
</evidence>
<evidence type="ECO:0000313" key="9">
    <source>
        <dbReference type="Proteomes" id="UP000235564"/>
    </source>
</evidence>
<dbReference type="EMBL" id="PNGJ01000005">
    <property type="protein sequence ID" value="PMC24109.1"/>
    <property type="molecule type" value="Genomic_DNA"/>
</dbReference>
<dbReference type="Proteomes" id="UP000235564">
    <property type="component" value="Unassembled WGS sequence"/>
</dbReference>
<dbReference type="Pfam" id="PF04542">
    <property type="entry name" value="Sigma70_r2"/>
    <property type="match status" value="1"/>
</dbReference>
<evidence type="ECO:0000256" key="4">
    <source>
        <dbReference type="ARBA" id="ARBA00023163"/>
    </source>
</evidence>
<dbReference type="CDD" id="cd06171">
    <property type="entry name" value="Sigma70_r4"/>
    <property type="match status" value="1"/>
</dbReference>
<dbReference type="InterPro" id="IPR014327">
    <property type="entry name" value="RNA_pol_sigma70_bacteroid"/>
</dbReference>
<dbReference type="InterPro" id="IPR013325">
    <property type="entry name" value="RNA_pol_sigma_r2"/>
</dbReference>
<evidence type="ECO:0000313" key="8">
    <source>
        <dbReference type="EMBL" id="PMC24109.1"/>
    </source>
</evidence>